<dbReference type="NCBIfam" id="TIGR00409">
    <property type="entry name" value="proS_fam_II"/>
    <property type="match status" value="1"/>
</dbReference>
<dbReference type="InterPro" id="IPR004500">
    <property type="entry name" value="Pro-tRNA-synth_IIa_bac-type"/>
</dbReference>
<dbReference type="PANTHER" id="PTHR42753">
    <property type="entry name" value="MITOCHONDRIAL RIBOSOME PROTEIN L39/PROLYL-TRNA LIGASE FAMILY MEMBER"/>
    <property type="match status" value="1"/>
</dbReference>
<dbReference type="HOGENOM" id="CLU_016739_0_0_9"/>
<keyword evidence="5 10" id="KW-0547">Nucleotide-binding</keyword>
<dbReference type="CDD" id="cd04334">
    <property type="entry name" value="ProRS-INS"/>
    <property type="match status" value="1"/>
</dbReference>
<dbReference type="GO" id="GO:0006433">
    <property type="term" value="P:prolyl-tRNA aminoacylation"/>
    <property type="evidence" value="ECO:0007669"/>
    <property type="project" value="UniProtKB-UniRule"/>
</dbReference>
<dbReference type="PRINTS" id="PR01046">
    <property type="entry name" value="TRNASYNTHPRO"/>
</dbReference>
<evidence type="ECO:0000256" key="3">
    <source>
        <dbReference type="ARBA" id="ARBA00022490"/>
    </source>
</evidence>
<dbReference type="InterPro" id="IPR045864">
    <property type="entry name" value="aa-tRNA-synth_II/BPL/LPL"/>
</dbReference>
<dbReference type="InterPro" id="IPR050062">
    <property type="entry name" value="Pro-tRNA_synthetase"/>
</dbReference>
<dbReference type="InterPro" id="IPR004154">
    <property type="entry name" value="Anticodon-bd"/>
</dbReference>
<dbReference type="RefSeq" id="WP_004164315.1">
    <property type="nucleotide sequence ID" value="NZ_GG693384.1"/>
</dbReference>
<comment type="domain">
    <text evidence="10">Consists of three domains: the N-terminal catalytic domain, the editing domain and the C-terminal anticodon-binding domain.</text>
</comment>
<proteinExistence type="inferred from homology"/>
<dbReference type="Pfam" id="PF04073">
    <property type="entry name" value="tRNA_edit"/>
    <property type="match status" value="1"/>
</dbReference>
<dbReference type="Proteomes" id="UP000004283">
    <property type="component" value="Unassembled WGS sequence"/>
</dbReference>
<accession>C2KKT5</accession>
<dbReference type="InterPro" id="IPR044140">
    <property type="entry name" value="ProRS_anticodon_short"/>
</dbReference>
<dbReference type="SUPFAM" id="SSF52954">
    <property type="entry name" value="Class II aaRS ABD-related"/>
    <property type="match status" value="1"/>
</dbReference>
<name>C2KKT5_LEUMC</name>
<evidence type="ECO:0000256" key="7">
    <source>
        <dbReference type="ARBA" id="ARBA00022917"/>
    </source>
</evidence>
<keyword evidence="7 10" id="KW-0648">Protein biosynthesis</keyword>
<evidence type="ECO:0000256" key="10">
    <source>
        <dbReference type="HAMAP-Rule" id="MF_01569"/>
    </source>
</evidence>
<reference evidence="12 13" key="1">
    <citation type="submission" date="2009-04" db="EMBL/GenBank/DDBJ databases">
        <authorList>
            <person name="Qin X."/>
            <person name="Bachman B."/>
            <person name="Battles P."/>
            <person name="Bell A."/>
            <person name="Bess C."/>
            <person name="Bickham C."/>
            <person name="Chaboub L."/>
            <person name="Chen D."/>
            <person name="Coyle M."/>
            <person name="Deiros D.R."/>
            <person name="Dinh H."/>
            <person name="Forbes L."/>
            <person name="Fowler G."/>
            <person name="Francisco L."/>
            <person name="Fu Q."/>
            <person name="Gubbala S."/>
            <person name="Hale W."/>
            <person name="Han Y."/>
            <person name="Hemphill L."/>
            <person name="Highlander S.K."/>
            <person name="Hirani K."/>
            <person name="Hogues M."/>
            <person name="Jackson L."/>
            <person name="Jakkamsetti A."/>
            <person name="Javaid M."/>
            <person name="Jiang H."/>
            <person name="Korchina V."/>
            <person name="Kovar C."/>
            <person name="Lara F."/>
            <person name="Lee S."/>
            <person name="Mata R."/>
            <person name="Mathew T."/>
            <person name="Moen C."/>
            <person name="Morales K."/>
            <person name="Munidasa M."/>
            <person name="Nazareth L."/>
            <person name="Ngo R."/>
            <person name="Nguyen L."/>
            <person name="Okwuonu G."/>
            <person name="Ongeri F."/>
            <person name="Patil S."/>
            <person name="Petrosino J."/>
            <person name="Pham C."/>
            <person name="Pham P."/>
            <person name="Pu L.-L."/>
            <person name="Puazo M."/>
            <person name="Raj R."/>
            <person name="Reid J."/>
            <person name="Rouhana J."/>
            <person name="Saada N."/>
            <person name="Shang Y."/>
            <person name="Simmons D."/>
            <person name="Thornton R."/>
            <person name="Warren J."/>
            <person name="Weissenberger G."/>
            <person name="Zhang J."/>
            <person name="Zhang L."/>
            <person name="Zhou C."/>
            <person name="Zhu D."/>
            <person name="Muzny D."/>
            <person name="Worley K."/>
            <person name="Gibbs R."/>
        </authorList>
    </citation>
    <scope>NUCLEOTIDE SEQUENCE [LARGE SCALE GENOMIC DNA]</scope>
    <source>
        <strain evidence="12 13">ATCC 19254</strain>
    </source>
</reference>
<dbReference type="InterPro" id="IPR007214">
    <property type="entry name" value="YbaK/aa-tRNA-synth-assoc-dom"/>
</dbReference>
<dbReference type="FunFam" id="3.30.930.10:FF:000066">
    <property type="entry name" value="Proline--tRNA ligase"/>
    <property type="match status" value="1"/>
</dbReference>
<dbReference type="GO" id="GO:0016740">
    <property type="term" value="F:transferase activity"/>
    <property type="evidence" value="ECO:0007669"/>
    <property type="project" value="UniProtKB-ARBA"/>
</dbReference>
<protein>
    <recommendedName>
        <fullName evidence="10">Proline--tRNA ligase</fullName>
        <ecNumber evidence="10">6.1.1.15</ecNumber>
    </recommendedName>
    <alternativeName>
        <fullName evidence="10">Prolyl-tRNA synthetase</fullName>
        <shortName evidence="10">ProRS</shortName>
    </alternativeName>
</protein>
<dbReference type="CDD" id="cd00861">
    <property type="entry name" value="ProRS_anticodon_short"/>
    <property type="match status" value="1"/>
</dbReference>
<dbReference type="Gene3D" id="3.30.930.10">
    <property type="entry name" value="Bira Bifunctional Protein, Domain 2"/>
    <property type="match status" value="2"/>
</dbReference>
<organism evidence="12 13">
    <name type="scientific">Leuconostoc mesenteroides subsp. cremoris ATCC 19254</name>
    <dbReference type="NCBI Taxonomy" id="586220"/>
    <lineage>
        <taxon>Bacteria</taxon>
        <taxon>Bacillati</taxon>
        <taxon>Bacillota</taxon>
        <taxon>Bacilli</taxon>
        <taxon>Lactobacillales</taxon>
        <taxon>Lactobacillaceae</taxon>
        <taxon>Leuconostoc</taxon>
    </lineage>
</organism>
<keyword evidence="6 10" id="KW-0067">ATP-binding</keyword>
<dbReference type="Pfam" id="PF00587">
    <property type="entry name" value="tRNA-synt_2b"/>
    <property type="match status" value="1"/>
</dbReference>
<dbReference type="PROSITE" id="PS50862">
    <property type="entry name" value="AA_TRNA_LIGASE_II"/>
    <property type="match status" value="1"/>
</dbReference>
<evidence type="ECO:0000256" key="9">
    <source>
        <dbReference type="ARBA" id="ARBA00047671"/>
    </source>
</evidence>
<evidence type="ECO:0000256" key="5">
    <source>
        <dbReference type="ARBA" id="ARBA00022741"/>
    </source>
</evidence>
<dbReference type="GO" id="GO:0005524">
    <property type="term" value="F:ATP binding"/>
    <property type="evidence" value="ECO:0007669"/>
    <property type="project" value="UniProtKB-UniRule"/>
</dbReference>
<sequence>MKQSKLLMPTLRDIPAEAEVKSHQLLLKAGYIRPIAAGMFSYLPLAKRVLNKIETIIREEMDKIDANEMLVPEVLPAELWQRSGRYETYGPALYKFKNRQDRDFILGPTHEETFTQLIADEIKSYKKLPLTVYQIQAKFRDENRPRFGLLRTREFIMKDAYSFSADQEGLDEAFHNMEEAYTNIFDRLGLEYRAIVGDAGAMGGSDSKEFSAPAAAGEDTIAYSDATDYAANLEMAKDFYERRSATAEQLALEKISTPNEKTIDDVATILDKLKNELVKTIMFVADEELVAVVTTGDFEVNEVKVQNYLHADSLVMAEEADVRKAVGAGFGSLGPVGLPEEVKLLVDERAADLANFAAGANEDGMHYVNINWNRDVDLLAENVSDFRTVREGDLAIDGKGKLQFTSGIEIGHIFKLGTRYSKTLGAQVLDNNGRQTDVIMGSYGIGVSRLLSAIAEQKADEDGLVWPASVAPFEIHIVPINMKDEDQARVAEQLETLLVAQGMEVLVDDRKERAGVKFADADLIGLPIRITVGKKADEDVVEVKVRASNTNIEMRVSEVVDSVSVLLNASEK</sequence>
<dbReference type="FunFam" id="3.30.930.10:FF:000062">
    <property type="entry name" value="Proline--tRNA ligase"/>
    <property type="match status" value="1"/>
</dbReference>
<comment type="similarity">
    <text evidence="10">Belongs to the class-II aminoacyl-tRNA synthetase family. ProS type 1 subfamily.</text>
</comment>
<feature type="domain" description="Aminoacyl-transfer RNA synthetases class-II family profile" evidence="11">
    <location>
        <begin position="48"/>
        <end position="467"/>
    </location>
</feature>
<evidence type="ECO:0000313" key="12">
    <source>
        <dbReference type="EMBL" id="EEJ42163.1"/>
    </source>
</evidence>
<dbReference type="EC" id="6.1.1.15" evidence="10"/>
<dbReference type="GO" id="GO:0004827">
    <property type="term" value="F:proline-tRNA ligase activity"/>
    <property type="evidence" value="ECO:0007669"/>
    <property type="project" value="UniProtKB-UniRule"/>
</dbReference>
<dbReference type="FunFam" id="3.40.50.800:FF:000011">
    <property type="entry name" value="Proline--tRNA ligase"/>
    <property type="match status" value="1"/>
</dbReference>
<evidence type="ECO:0000259" key="11">
    <source>
        <dbReference type="PROSITE" id="PS50862"/>
    </source>
</evidence>
<dbReference type="InterPro" id="IPR033730">
    <property type="entry name" value="ProRS_core_prok"/>
</dbReference>
<dbReference type="EMBL" id="ACKV01000069">
    <property type="protein sequence ID" value="EEJ42163.1"/>
    <property type="molecule type" value="Genomic_DNA"/>
</dbReference>
<dbReference type="AlphaFoldDB" id="C2KKT5"/>
<dbReference type="InterPro" id="IPR006195">
    <property type="entry name" value="aa-tRNA-synth_II"/>
</dbReference>
<keyword evidence="4 10" id="KW-0436">Ligase</keyword>
<dbReference type="PANTHER" id="PTHR42753:SF2">
    <property type="entry name" value="PROLINE--TRNA LIGASE"/>
    <property type="match status" value="1"/>
</dbReference>
<dbReference type="NCBIfam" id="NF006625">
    <property type="entry name" value="PRK09194.1"/>
    <property type="match status" value="1"/>
</dbReference>
<dbReference type="Pfam" id="PF03129">
    <property type="entry name" value="HGTP_anticodon"/>
    <property type="match status" value="1"/>
</dbReference>
<evidence type="ECO:0000256" key="8">
    <source>
        <dbReference type="ARBA" id="ARBA00023146"/>
    </source>
</evidence>
<dbReference type="GO" id="GO:0002161">
    <property type="term" value="F:aminoacyl-tRNA deacylase activity"/>
    <property type="evidence" value="ECO:0007669"/>
    <property type="project" value="InterPro"/>
</dbReference>
<gene>
    <name evidence="10 12" type="primary">proS</name>
    <name evidence="12" type="ORF">HMPREF0555_1251</name>
</gene>
<comment type="subcellular location">
    <subcellularLocation>
        <location evidence="1 10">Cytoplasm</location>
    </subcellularLocation>
</comment>
<dbReference type="CDD" id="cd00779">
    <property type="entry name" value="ProRS_core_prok"/>
    <property type="match status" value="1"/>
</dbReference>
<comment type="catalytic activity">
    <reaction evidence="9 10">
        <text>tRNA(Pro) + L-proline + ATP = L-prolyl-tRNA(Pro) + AMP + diphosphate</text>
        <dbReference type="Rhea" id="RHEA:14305"/>
        <dbReference type="Rhea" id="RHEA-COMP:9700"/>
        <dbReference type="Rhea" id="RHEA-COMP:9702"/>
        <dbReference type="ChEBI" id="CHEBI:30616"/>
        <dbReference type="ChEBI" id="CHEBI:33019"/>
        <dbReference type="ChEBI" id="CHEBI:60039"/>
        <dbReference type="ChEBI" id="CHEBI:78442"/>
        <dbReference type="ChEBI" id="CHEBI:78532"/>
        <dbReference type="ChEBI" id="CHEBI:456215"/>
        <dbReference type="EC" id="6.1.1.15"/>
    </reaction>
</comment>
<dbReference type="SUPFAM" id="SSF55826">
    <property type="entry name" value="YbaK/ProRS associated domain"/>
    <property type="match status" value="1"/>
</dbReference>
<evidence type="ECO:0000313" key="13">
    <source>
        <dbReference type="Proteomes" id="UP000004283"/>
    </source>
</evidence>
<comment type="function">
    <text evidence="10">Catalyzes the attachment of proline to tRNA(Pro) in a two-step reaction: proline is first activated by ATP to form Pro-AMP and then transferred to the acceptor end of tRNA(Pro). As ProRS can inadvertently accommodate and process non-cognate amino acids such as alanine and cysteine, to avoid such errors it has two additional distinct editing activities against alanine. One activity is designated as 'pretransfer' editing and involves the tRNA(Pro)-independent hydrolysis of activated Ala-AMP. The other activity is designated 'posttransfer' editing and involves deacylation of mischarged Ala-tRNA(Pro). The misacylated Cys-tRNA(Pro) is not edited by ProRS.</text>
</comment>
<dbReference type="SUPFAM" id="SSF55681">
    <property type="entry name" value="Class II aaRS and biotin synthetases"/>
    <property type="match status" value="1"/>
</dbReference>
<evidence type="ECO:0000256" key="6">
    <source>
        <dbReference type="ARBA" id="ARBA00022840"/>
    </source>
</evidence>
<keyword evidence="3 10" id="KW-0963">Cytoplasm</keyword>
<comment type="caution">
    <text evidence="12">The sequence shown here is derived from an EMBL/GenBank/DDBJ whole genome shotgun (WGS) entry which is preliminary data.</text>
</comment>
<comment type="subunit">
    <text evidence="2 10">Homodimer.</text>
</comment>
<dbReference type="GO" id="GO:0140096">
    <property type="term" value="F:catalytic activity, acting on a protein"/>
    <property type="evidence" value="ECO:0007669"/>
    <property type="project" value="UniProtKB-ARBA"/>
</dbReference>
<dbReference type="GO" id="GO:0005829">
    <property type="term" value="C:cytosol"/>
    <property type="evidence" value="ECO:0007669"/>
    <property type="project" value="TreeGrafter"/>
</dbReference>
<dbReference type="InterPro" id="IPR023717">
    <property type="entry name" value="Pro-tRNA-Synthase_IIa_type1"/>
</dbReference>
<evidence type="ECO:0000256" key="4">
    <source>
        <dbReference type="ARBA" id="ARBA00022598"/>
    </source>
</evidence>
<dbReference type="Gene3D" id="3.40.50.800">
    <property type="entry name" value="Anticodon-binding domain"/>
    <property type="match status" value="1"/>
</dbReference>
<dbReference type="HAMAP" id="MF_01569">
    <property type="entry name" value="Pro_tRNA_synth_type1"/>
    <property type="match status" value="1"/>
</dbReference>
<evidence type="ECO:0000256" key="2">
    <source>
        <dbReference type="ARBA" id="ARBA00011738"/>
    </source>
</evidence>
<dbReference type="InterPro" id="IPR002314">
    <property type="entry name" value="aa-tRNA-synt_IIb"/>
</dbReference>
<keyword evidence="8 10" id="KW-0030">Aminoacyl-tRNA synthetase</keyword>
<dbReference type="InterPro" id="IPR036754">
    <property type="entry name" value="YbaK/aa-tRNA-synt-asso_dom_sf"/>
</dbReference>
<dbReference type="InterPro" id="IPR036621">
    <property type="entry name" value="Anticodon-bd_dom_sf"/>
</dbReference>
<dbReference type="InterPro" id="IPR002316">
    <property type="entry name" value="Pro-tRNA-ligase_IIa"/>
</dbReference>
<evidence type="ECO:0000256" key="1">
    <source>
        <dbReference type="ARBA" id="ARBA00004496"/>
    </source>
</evidence>